<organism evidence="1 2">
    <name type="scientific">Kipferlia bialata</name>
    <dbReference type="NCBI Taxonomy" id="797122"/>
    <lineage>
        <taxon>Eukaryota</taxon>
        <taxon>Metamonada</taxon>
        <taxon>Carpediemonas-like organisms</taxon>
        <taxon>Kipferlia</taxon>
    </lineage>
</organism>
<evidence type="ECO:0000313" key="1">
    <source>
        <dbReference type="EMBL" id="GIQ90065.1"/>
    </source>
</evidence>
<dbReference type="AlphaFoldDB" id="A0A9K3D7Y6"/>
<comment type="caution">
    <text evidence="1">The sequence shown here is derived from an EMBL/GenBank/DDBJ whole genome shotgun (WGS) entry which is preliminary data.</text>
</comment>
<dbReference type="EMBL" id="BDIP01005724">
    <property type="protein sequence ID" value="GIQ90065.1"/>
    <property type="molecule type" value="Genomic_DNA"/>
</dbReference>
<gene>
    <name evidence="1" type="ORF">KIPB_012712</name>
</gene>
<protein>
    <submittedName>
        <fullName evidence="1">Uncharacterized protein</fullName>
    </submittedName>
</protein>
<sequence>EDAKVFVWDLGALPPYKMIENPELQYGAPGAVSNISWSAQQTRWIAATIGSRLELLHIR</sequence>
<proteinExistence type="predicted"/>
<accession>A0A9K3D7Y6</accession>
<dbReference type="Proteomes" id="UP000265618">
    <property type="component" value="Unassembled WGS sequence"/>
</dbReference>
<keyword evidence="2" id="KW-1185">Reference proteome</keyword>
<feature type="non-terminal residue" evidence="1">
    <location>
        <position position="1"/>
    </location>
</feature>
<name>A0A9K3D7Y6_9EUKA</name>
<reference evidence="1 2" key="1">
    <citation type="journal article" date="2018" name="PLoS ONE">
        <title>The draft genome of Kipferlia bialata reveals reductive genome evolution in fornicate parasites.</title>
        <authorList>
            <person name="Tanifuji G."/>
            <person name="Takabayashi S."/>
            <person name="Kume K."/>
            <person name="Takagi M."/>
            <person name="Nakayama T."/>
            <person name="Kamikawa R."/>
            <person name="Inagaki Y."/>
            <person name="Hashimoto T."/>
        </authorList>
    </citation>
    <scope>NUCLEOTIDE SEQUENCE [LARGE SCALE GENOMIC DNA]</scope>
    <source>
        <strain evidence="1">NY0173</strain>
    </source>
</reference>
<evidence type="ECO:0000313" key="2">
    <source>
        <dbReference type="Proteomes" id="UP000265618"/>
    </source>
</evidence>